<feature type="compositionally biased region" description="Pro residues" evidence="2">
    <location>
        <begin position="95"/>
        <end position="104"/>
    </location>
</feature>
<dbReference type="Pfam" id="PF01551">
    <property type="entry name" value="Peptidase_M23"/>
    <property type="match status" value="1"/>
</dbReference>
<feature type="compositionally biased region" description="Low complexity" evidence="2">
    <location>
        <begin position="72"/>
        <end position="94"/>
    </location>
</feature>
<dbReference type="RefSeq" id="WP_260559966.1">
    <property type="nucleotide sequence ID" value="NZ_BAABEC010000074.1"/>
</dbReference>
<feature type="compositionally biased region" description="Low complexity" evidence="2">
    <location>
        <begin position="30"/>
        <end position="62"/>
    </location>
</feature>
<accession>A0ABY5YIR6</accession>
<evidence type="ECO:0000259" key="3">
    <source>
        <dbReference type="Pfam" id="PF01551"/>
    </source>
</evidence>
<feature type="coiled-coil region" evidence="1">
    <location>
        <begin position="112"/>
        <end position="216"/>
    </location>
</feature>
<name>A0ABY5YIR6_9DEIO</name>
<dbReference type="InterPro" id="IPR011055">
    <property type="entry name" value="Dup_hybrid_motif"/>
</dbReference>
<evidence type="ECO:0000256" key="1">
    <source>
        <dbReference type="SAM" id="Coils"/>
    </source>
</evidence>
<feature type="domain" description="M23ase beta-sheet core" evidence="3">
    <location>
        <begin position="488"/>
        <end position="567"/>
    </location>
</feature>
<dbReference type="Gene3D" id="1.20.5.340">
    <property type="match status" value="1"/>
</dbReference>
<dbReference type="EMBL" id="CP104213">
    <property type="protein sequence ID" value="UWX63683.1"/>
    <property type="molecule type" value="Genomic_DNA"/>
</dbReference>
<evidence type="ECO:0000256" key="2">
    <source>
        <dbReference type="SAM" id="MobiDB-lite"/>
    </source>
</evidence>
<evidence type="ECO:0000313" key="4">
    <source>
        <dbReference type="EMBL" id="UWX63683.1"/>
    </source>
</evidence>
<gene>
    <name evidence="4" type="ORF">N0D28_13245</name>
</gene>
<reference evidence="4" key="1">
    <citation type="submission" date="2022-09" db="EMBL/GenBank/DDBJ databases">
        <title>genome sequence of Deinococcus rubellus.</title>
        <authorList>
            <person name="Srinivasan S."/>
        </authorList>
    </citation>
    <scope>NUCLEOTIDE SEQUENCE</scope>
    <source>
        <strain evidence="4">Ant6</strain>
    </source>
</reference>
<protein>
    <submittedName>
        <fullName evidence="4">Peptidoglycan DD-metalloendopeptidase family protein</fullName>
    </submittedName>
</protein>
<keyword evidence="5" id="KW-1185">Reference proteome</keyword>
<dbReference type="CDD" id="cd12797">
    <property type="entry name" value="M23_peptidase"/>
    <property type="match status" value="1"/>
</dbReference>
<feature type="region of interest" description="Disordered" evidence="2">
    <location>
        <begin position="411"/>
        <end position="444"/>
    </location>
</feature>
<feature type="region of interest" description="Disordered" evidence="2">
    <location>
        <begin position="30"/>
        <end position="112"/>
    </location>
</feature>
<dbReference type="SUPFAM" id="SSF51261">
    <property type="entry name" value="Duplicated hybrid motif"/>
    <property type="match status" value="1"/>
</dbReference>
<evidence type="ECO:0000313" key="5">
    <source>
        <dbReference type="Proteomes" id="UP001060261"/>
    </source>
</evidence>
<sequence length="583" mass="62131">MPAAHPTSPVRRWAAGLLTLGLLAGSLVMAQQPSQQPAQSKPTPAKAVPAKPVQSKPAAVKPTSPKPVQPKLTSTSSAQSSSGQSSSGLASPAQLSPPPPPTSVPDPYNLGLSTTSQKLQQLQQQLSSQQQLSTAQLAQLTTLRQNIASLSAQQKDVLGQIDTLENRIAALQNQKLKLEQSIRGALADLEQTRGQVARTSERVTRLQADVRQLLELLYRERSGQYLRLINQASSLSDLVIRSRYANMGGEHNVAVIEDLRTQRRSLQTQQAQQSAQTAQLQDLRSQQLAQLARLRDARSRQQALVARLEKTQAGKQALALQTQAQQALTAQSINDLVGGIVSERSRIEAERRQRIEAERVRRAEELRRILEAQARARQEAARLAALREAQRQEALRQAALQRAQAQAAAAAQAQARSDAEQRASQQRAAANAQEQSSLQSRASQIQAQQQQAAVELAPLPPASGPLGFPLPGGAVVTPFSASVPWTLISGPAGAQAVAAQGGNVLAVTNYASLGWVVLVEHSPVLATAYIGLDSPSVDVGARVAQGQALGTIGGSPVFGAGRMAFQVNRIAADNSRQAVPPTF</sequence>
<keyword evidence="1" id="KW-0175">Coiled coil</keyword>
<feature type="coiled-coil region" evidence="1">
    <location>
        <begin position="360"/>
        <end position="406"/>
    </location>
</feature>
<organism evidence="4 5">
    <name type="scientific">Deinococcus rubellus</name>
    <dbReference type="NCBI Taxonomy" id="1889240"/>
    <lineage>
        <taxon>Bacteria</taxon>
        <taxon>Thermotogati</taxon>
        <taxon>Deinococcota</taxon>
        <taxon>Deinococci</taxon>
        <taxon>Deinococcales</taxon>
        <taxon>Deinococcaceae</taxon>
        <taxon>Deinococcus</taxon>
    </lineage>
</organism>
<dbReference type="Proteomes" id="UP001060261">
    <property type="component" value="Chromosome"/>
</dbReference>
<dbReference type="InterPro" id="IPR016047">
    <property type="entry name" value="M23ase_b-sheet_dom"/>
</dbReference>
<feature type="coiled-coil region" evidence="1">
    <location>
        <begin position="256"/>
        <end position="311"/>
    </location>
</feature>
<dbReference type="Gene3D" id="2.70.70.10">
    <property type="entry name" value="Glucose Permease (Domain IIA)"/>
    <property type="match status" value="1"/>
</dbReference>
<proteinExistence type="predicted"/>